<evidence type="ECO:0000256" key="1">
    <source>
        <dbReference type="SAM" id="MobiDB-lite"/>
    </source>
</evidence>
<gene>
    <name evidence="3" type="ORF">H7U36_00520</name>
</gene>
<proteinExistence type="predicted"/>
<sequence>MRRKITGRLLCSLLALALAFSSAGCGAGEKADREREQARAQEEKRLEEEERKAAREAERAAEEAQEAAEQEPYYLYDSMEEYVASDLMQNILNSTLEDIRTDEIDFALKGEGNRLIYEYTYTTLAMTEEMKPLMEQEMDQQDEAFQSVADSLTDVVGVQQPTVVVRYLDMNGAQIAAREYPARQDAQ</sequence>
<comment type="caution">
    <text evidence="3">The sequence shown here is derived from an EMBL/GenBank/DDBJ whole genome shotgun (WGS) entry which is preliminary data.</text>
</comment>
<dbReference type="Proteomes" id="UP000716906">
    <property type="component" value="Unassembled WGS sequence"/>
</dbReference>
<accession>A0ABS2E4R8</accession>
<keyword evidence="4" id="KW-1185">Reference proteome</keyword>
<protein>
    <submittedName>
        <fullName evidence="3">DUF4854 domain-containing protein</fullName>
    </submittedName>
</protein>
<feature type="signal peptide" evidence="2">
    <location>
        <begin position="1"/>
        <end position="27"/>
    </location>
</feature>
<reference evidence="3 4" key="1">
    <citation type="journal article" date="2021" name="Sci. Rep.">
        <title>The distribution of antibiotic resistance genes in chicken gut microbiota commensals.</title>
        <authorList>
            <person name="Juricova H."/>
            <person name="Matiasovicova J."/>
            <person name="Kubasova T."/>
            <person name="Cejkova D."/>
            <person name="Rychlik I."/>
        </authorList>
    </citation>
    <scope>NUCLEOTIDE SEQUENCE [LARGE SCALE GENOMIC DNA]</scope>
    <source>
        <strain evidence="3 4">An773</strain>
    </source>
</reference>
<keyword evidence="2" id="KW-0732">Signal</keyword>
<evidence type="ECO:0000256" key="2">
    <source>
        <dbReference type="SAM" id="SignalP"/>
    </source>
</evidence>
<feature type="compositionally biased region" description="Basic and acidic residues" evidence="1">
    <location>
        <begin position="29"/>
        <end position="62"/>
    </location>
</feature>
<name>A0ABS2E4R8_9FIRM</name>
<dbReference type="EMBL" id="JACLYY010000001">
    <property type="protein sequence ID" value="MBM6736593.1"/>
    <property type="molecule type" value="Genomic_DNA"/>
</dbReference>
<feature type="chain" id="PRO_5046581875" evidence="2">
    <location>
        <begin position="28"/>
        <end position="187"/>
    </location>
</feature>
<feature type="region of interest" description="Disordered" evidence="1">
    <location>
        <begin position="24"/>
        <end position="71"/>
    </location>
</feature>
<evidence type="ECO:0000313" key="4">
    <source>
        <dbReference type="Proteomes" id="UP000716906"/>
    </source>
</evidence>
<organism evidence="3 4">
    <name type="scientific">Faecalicatena fissicatena</name>
    <dbReference type="NCBI Taxonomy" id="290055"/>
    <lineage>
        <taxon>Bacteria</taxon>
        <taxon>Bacillati</taxon>
        <taxon>Bacillota</taxon>
        <taxon>Clostridia</taxon>
        <taxon>Lachnospirales</taxon>
        <taxon>Lachnospiraceae</taxon>
        <taxon>Faecalicatena</taxon>
    </lineage>
</organism>
<evidence type="ECO:0000313" key="3">
    <source>
        <dbReference type="EMBL" id="MBM6736593.1"/>
    </source>
</evidence>
<dbReference type="InterPro" id="IPR032327">
    <property type="entry name" value="DUF4854"/>
</dbReference>
<dbReference type="RefSeq" id="WP_191493220.1">
    <property type="nucleotide sequence ID" value="NZ_JACLYY010000001.1"/>
</dbReference>
<dbReference type="PROSITE" id="PS51257">
    <property type="entry name" value="PROKAR_LIPOPROTEIN"/>
    <property type="match status" value="1"/>
</dbReference>
<dbReference type="Pfam" id="PF16146">
    <property type="entry name" value="DUF4854"/>
    <property type="match status" value="1"/>
</dbReference>